<dbReference type="EMBL" id="CP059851">
    <property type="protein sequence ID" value="QMW21639.1"/>
    <property type="molecule type" value="Genomic_DNA"/>
</dbReference>
<dbReference type="InterPro" id="IPR053537">
    <property type="entry name" value="DNA-guanine_TGase"/>
</dbReference>
<dbReference type="AlphaFoldDB" id="A0A7G5IE47"/>
<dbReference type="GO" id="GO:0006400">
    <property type="term" value="P:tRNA modification"/>
    <property type="evidence" value="ECO:0007669"/>
    <property type="project" value="InterPro"/>
</dbReference>
<name>A0A7G5IE47_9SPHN</name>
<proteinExistence type="predicted"/>
<dbReference type="NCBIfam" id="NF041059">
    <property type="entry name" value="DpdA"/>
    <property type="match status" value="1"/>
</dbReference>
<organism evidence="1 2">
    <name type="scientific">Sandaracinobacteroides saxicola</name>
    <dbReference type="NCBI Taxonomy" id="2759707"/>
    <lineage>
        <taxon>Bacteria</taxon>
        <taxon>Pseudomonadati</taxon>
        <taxon>Pseudomonadota</taxon>
        <taxon>Alphaproteobacteria</taxon>
        <taxon>Sphingomonadales</taxon>
        <taxon>Sphingosinicellaceae</taxon>
        <taxon>Sandaracinobacteroides</taxon>
    </lineage>
</organism>
<evidence type="ECO:0000313" key="1">
    <source>
        <dbReference type="EMBL" id="QMW21639.1"/>
    </source>
</evidence>
<evidence type="ECO:0008006" key="3">
    <source>
        <dbReference type="Google" id="ProtNLM"/>
    </source>
</evidence>
<dbReference type="InterPro" id="IPR036511">
    <property type="entry name" value="TGT-like_sf"/>
</dbReference>
<gene>
    <name evidence="1" type="ORF">H3309_09405</name>
</gene>
<dbReference type="Gene3D" id="3.20.20.105">
    <property type="entry name" value="Queuine tRNA-ribosyltransferase-like"/>
    <property type="match status" value="1"/>
</dbReference>
<dbReference type="Proteomes" id="UP000515292">
    <property type="component" value="Chromosome"/>
</dbReference>
<evidence type="ECO:0000313" key="2">
    <source>
        <dbReference type="Proteomes" id="UP000515292"/>
    </source>
</evidence>
<protein>
    <recommendedName>
        <fullName evidence="3">tRNA-guanine(15) transglycosylase-like domain-containing protein</fullName>
    </recommendedName>
</protein>
<keyword evidence="2" id="KW-1185">Reference proteome</keyword>
<dbReference type="SUPFAM" id="SSF51713">
    <property type="entry name" value="tRNA-guanine transglycosylase"/>
    <property type="match status" value="1"/>
</dbReference>
<dbReference type="KEGG" id="sand:H3309_09405"/>
<reference evidence="1 2" key="1">
    <citation type="submission" date="2020-07" db="EMBL/GenBank/DDBJ databases">
        <title>Complete genome sequence for Sandaracinobacter sp. M6.</title>
        <authorList>
            <person name="Tang Y."/>
            <person name="Liu Q."/>
            <person name="Guo Z."/>
            <person name="Lei P."/>
            <person name="Huang B."/>
        </authorList>
    </citation>
    <scope>NUCLEOTIDE SEQUENCE [LARGE SCALE GENOMIC DNA]</scope>
    <source>
        <strain evidence="1 2">M6</strain>
    </source>
</reference>
<accession>A0A7G5IE47</accession>
<sequence>MKFLFADTADTVDPAFDFERTRSPRQRRVHDDDHYPHEHLIRAPYDGILLSRAAFSDHRRSGKYGAARSMRFRREGARTFLRYPEAEFPGSIVMGDCGAFSYRDADAPLYTVDDTLSFYADGGFTHGCSVDHLIFDFFTDNREPSEEARRRQEITLTLAADFYRTSVALGKRFTPMGAIQGWSPASMADAAVDLVKMGYRSLALGGMARSPTDDIELALKAINERLGASKVAIHVLGFGKVEDAPRLKRLGVTSFDTTSPLLRAFKDDRQNYFYADGNRLGHYTAVRIPQAADDRHARASAKARTVGQEELIRLERIALGAVRAYASGEGELEQTVDRIIDYVSVVLWKDKKSEKSNTAEFAKLRSIYLRSLGERPWERCDCRVCHELGVEALIFRSTNHNKRRGFHNLAVFHSLLKSQAKVSP</sequence>
<dbReference type="RefSeq" id="WP_182294486.1">
    <property type="nucleotide sequence ID" value="NZ_CP059851.1"/>
</dbReference>